<evidence type="ECO:0000256" key="8">
    <source>
        <dbReference type="ARBA" id="ARBA00023136"/>
    </source>
</evidence>
<comment type="cofactor">
    <cofactor evidence="1">
        <name>Co(2+)</name>
        <dbReference type="ChEBI" id="CHEBI:48828"/>
    </cofactor>
</comment>
<keyword evidence="6" id="KW-0732">Signal</keyword>
<dbReference type="EMBL" id="MU157834">
    <property type="protein sequence ID" value="KAF9531743.1"/>
    <property type="molecule type" value="Genomic_DNA"/>
</dbReference>
<keyword evidence="8" id="KW-0472">Membrane</keyword>
<dbReference type="GO" id="GO:0098552">
    <property type="term" value="C:side of membrane"/>
    <property type="evidence" value="ECO:0007669"/>
    <property type="project" value="UniProtKB-KW"/>
</dbReference>
<name>A0A9P6EL21_9AGAR</name>
<feature type="domain" description="NodB homology" evidence="12">
    <location>
        <begin position="72"/>
        <end position="257"/>
    </location>
</feature>
<dbReference type="GO" id="GO:0016810">
    <property type="term" value="F:hydrolase activity, acting on carbon-nitrogen (but not peptide) bonds"/>
    <property type="evidence" value="ECO:0007669"/>
    <property type="project" value="InterPro"/>
</dbReference>
<reference evidence="13" key="1">
    <citation type="submission" date="2020-11" db="EMBL/GenBank/DDBJ databases">
        <authorList>
            <consortium name="DOE Joint Genome Institute"/>
            <person name="Ahrendt S."/>
            <person name="Riley R."/>
            <person name="Andreopoulos W."/>
            <person name="Labutti K."/>
            <person name="Pangilinan J."/>
            <person name="Ruiz-Duenas F.J."/>
            <person name="Barrasa J.M."/>
            <person name="Sanchez-Garcia M."/>
            <person name="Camarero S."/>
            <person name="Miyauchi S."/>
            <person name="Serrano A."/>
            <person name="Linde D."/>
            <person name="Babiker R."/>
            <person name="Drula E."/>
            <person name="Ayuso-Fernandez I."/>
            <person name="Pacheco R."/>
            <person name="Padilla G."/>
            <person name="Ferreira P."/>
            <person name="Barriuso J."/>
            <person name="Kellner H."/>
            <person name="Castanera R."/>
            <person name="Alfaro M."/>
            <person name="Ramirez L."/>
            <person name="Pisabarro A.G."/>
            <person name="Kuo A."/>
            <person name="Tritt A."/>
            <person name="Lipzen A."/>
            <person name="He G."/>
            <person name="Yan M."/>
            <person name="Ng V."/>
            <person name="Cullen D."/>
            <person name="Martin F."/>
            <person name="Rosso M.-N."/>
            <person name="Henrissat B."/>
            <person name="Hibbett D."/>
            <person name="Martinez A.T."/>
            <person name="Grigoriev I.V."/>
        </authorList>
    </citation>
    <scope>NUCLEOTIDE SEQUENCE</scope>
    <source>
        <strain evidence="13">CBS 506.95</strain>
    </source>
</reference>
<keyword evidence="4" id="KW-0336">GPI-anchor</keyword>
<dbReference type="OrthoDB" id="2125469at2759"/>
<evidence type="ECO:0000256" key="3">
    <source>
        <dbReference type="ARBA" id="ARBA00022475"/>
    </source>
</evidence>
<evidence type="ECO:0000256" key="5">
    <source>
        <dbReference type="ARBA" id="ARBA00022723"/>
    </source>
</evidence>
<dbReference type="GO" id="GO:0071555">
    <property type="term" value="P:cell wall organization"/>
    <property type="evidence" value="ECO:0007669"/>
    <property type="project" value="UniProtKB-KW"/>
</dbReference>
<organism evidence="13 14">
    <name type="scientific">Crepidotus variabilis</name>
    <dbReference type="NCBI Taxonomy" id="179855"/>
    <lineage>
        <taxon>Eukaryota</taxon>
        <taxon>Fungi</taxon>
        <taxon>Dikarya</taxon>
        <taxon>Basidiomycota</taxon>
        <taxon>Agaricomycotina</taxon>
        <taxon>Agaricomycetes</taxon>
        <taxon>Agaricomycetidae</taxon>
        <taxon>Agaricales</taxon>
        <taxon>Agaricineae</taxon>
        <taxon>Crepidotaceae</taxon>
        <taxon>Crepidotus</taxon>
    </lineage>
</organism>
<dbReference type="PANTHER" id="PTHR46471">
    <property type="entry name" value="CHITIN DEACETYLASE"/>
    <property type="match status" value="1"/>
</dbReference>
<evidence type="ECO:0000256" key="2">
    <source>
        <dbReference type="ARBA" id="ARBA00004609"/>
    </source>
</evidence>
<keyword evidence="10" id="KW-0449">Lipoprotein</keyword>
<dbReference type="CDD" id="cd10951">
    <property type="entry name" value="CE4_ClCDA_like"/>
    <property type="match status" value="1"/>
</dbReference>
<comment type="caution">
    <text evidence="13">The sequence shown here is derived from an EMBL/GenBank/DDBJ whole genome shotgun (WGS) entry which is preliminary data.</text>
</comment>
<evidence type="ECO:0000256" key="6">
    <source>
        <dbReference type="ARBA" id="ARBA00022729"/>
    </source>
</evidence>
<comment type="subcellular location">
    <subcellularLocation>
        <location evidence="2">Cell membrane</location>
        <topology evidence="2">Lipid-anchor</topology>
        <topology evidence="2">GPI-anchor</topology>
    </subcellularLocation>
</comment>
<evidence type="ECO:0000256" key="11">
    <source>
        <dbReference type="ARBA" id="ARBA00023316"/>
    </source>
</evidence>
<proteinExistence type="predicted"/>
<dbReference type="Pfam" id="PF01522">
    <property type="entry name" value="Polysacc_deac_1"/>
    <property type="match status" value="1"/>
</dbReference>
<dbReference type="GO" id="GO:0046872">
    <property type="term" value="F:metal ion binding"/>
    <property type="evidence" value="ECO:0007669"/>
    <property type="project" value="UniProtKB-KW"/>
</dbReference>
<keyword evidence="3" id="KW-1003">Cell membrane</keyword>
<dbReference type="GO" id="GO:0005975">
    <property type="term" value="P:carbohydrate metabolic process"/>
    <property type="evidence" value="ECO:0007669"/>
    <property type="project" value="InterPro"/>
</dbReference>
<sequence>MFKSPLQDTSMCRKPFFQPLVCLSLPHLPKAMLFKLSVAISIALFAVASPLREQNVEKRVKASVYTKCTVPNTAALTFDDGPYDYIYDISNILKQNGATATFFFNGNNYHCIYDQESASRVKFVYDQGHHVASHTWGHKDLSTLNWDQIHSEMWMIEQALMRITGSYPAFMRPPYGKYNDTVLEASGIRGQEVVMWDFDSGDSAGVSSQDSRNRYLNIANAHPDTLLAVNHETRASAVYEVLPYAIQQLKAKGYQLVSVAECLGKPKYQWIGVPQQRTVEWHC</sequence>
<protein>
    <submittedName>
        <fullName evidence="13">Carbohydrate esterase family 4 protein</fullName>
    </submittedName>
</protein>
<keyword evidence="4" id="KW-0325">Glycoprotein</keyword>
<evidence type="ECO:0000256" key="10">
    <source>
        <dbReference type="ARBA" id="ARBA00023288"/>
    </source>
</evidence>
<dbReference type="PANTHER" id="PTHR46471:SF2">
    <property type="entry name" value="CHITIN DEACETYLASE-RELATED"/>
    <property type="match status" value="1"/>
</dbReference>
<evidence type="ECO:0000259" key="12">
    <source>
        <dbReference type="PROSITE" id="PS51677"/>
    </source>
</evidence>
<dbReference type="Proteomes" id="UP000807306">
    <property type="component" value="Unassembled WGS sequence"/>
</dbReference>
<keyword evidence="7" id="KW-0378">Hydrolase</keyword>
<dbReference type="PROSITE" id="PS51677">
    <property type="entry name" value="NODB"/>
    <property type="match status" value="1"/>
</dbReference>
<keyword evidence="11" id="KW-0961">Cell wall biogenesis/degradation</keyword>
<evidence type="ECO:0000313" key="13">
    <source>
        <dbReference type="EMBL" id="KAF9531743.1"/>
    </source>
</evidence>
<dbReference type="SUPFAM" id="SSF88713">
    <property type="entry name" value="Glycoside hydrolase/deacetylase"/>
    <property type="match status" value="1"/>
</dbReference>
<dbReference type="AlphaFoldDB" id="A0A9P6EL21"/>
<dbReference type="GO" id="GO:0005886">
    <property type="term" value="C:plasma membrane"/>
    <property type="evidence" value="ECO:0007669"/>
    <property type="project" value="UniProtKB-SubCell"/>
</dbReference>
<dbReference type="InterPro" id="IPR011330">
    <property type="entry name" value="Glyco_hydro/deAcase_b/a-brl"/>
</dbReference>
<evidence type="ECO:0000256" key="9">
    <source>
        <dbReference type="ARBA" id="ARBA00023277"/>
    </source>
</evidence>
<evidence type="ECO:0000256" key="1">
    <source>
        <dbReference type="ARBA" id="ARBA00001941"/>
    </source>
</evidence>
<keyword evidence="9" id="KW-0119">Carbohydrate metabolism</keyword>
<keyword evidence="14" id="KW-1185">Reference proteome</keyword>
<keyword evidence="5" id="KW-0479">Metal-binding</keyword>
<evidence type="ECO:0000256" key="7">
    <source>
        <dbReference type="ARBA" id="ARBA00022801"/>
    </source>
</evidence>
<dbReference type="Gene3D" id="3.20.20.370">
    <property type="entry name" value="Glycoside hydrolase/deacetylase"/>
    <property type="match status" value="1"/>
</dbReference>
<gene>
    <name evidence="13" type="ORF">CPB83DRAFT_848648</name>
</gene>
<evidence type="ECO:0000256" key="4">
    <source>
        <dbReference type="ARBA" id="ARBA00022622"/>
    </source>
</evidence>
<accession>A0A9P6EL21</accession>
<dbReference type="InterPro" id="IPR002509">
    <property type="entry name" value="NODB_dom"/>
</dbReference>
<evidence type="ECO:0000313" key="14">
    <source>
        <dbReference type="Proteomes" id="UP000807306"/>
    </source>
</evidence>